<sequence>MHPSDETRIAKTRNLARYFVENPHISAVLLILVLVWGYFGLTEMPQRKDPYLAVRVAMVLCPWPGIDAERVELQVTRRLERSIAENTHVKRILSTSRTGLSVLTVELTEDIEETGEIFDDIDLRMRGILDLPEGAGPVIFMKDFGDTAALMLTVASPPVSEVEADLRSREVVRVMGELRARAREGAAAERVSLAFVFSHAASPSMVRRQAESLADYLAEKGLFSDTQVYAGPNLVVLDGAATAAPQALQEAVYDFAVTRIHLSEISPDIWEPAVIRDPANARQALLAVAGSKYSYRQLEAYTDQIMRRLLGVPIVSKVTRWGVQQEAVYLEYSQERLAAHAVTPWTIRDALGARNATGAGGVLEFGGQNLVIDPSGRFTSEQELGQTLIAASGSGTGAYLKDLVDMERYYRTPPENLNYFMYKDKEGTWRRALGITLAVNMRHGQKISDFSEQVDEALAEVTARLPEDLIMARTSDQPRQVEENVELFMEALGDAVWLVVLVSLVGFWEWRSALLMALSIPITLAMTFGMMHLMHLDLQQVSIASLILALGLLVDDPVVANDAIKRDLALGHPRGVAAWLGPTKLARAILYATITNCIAYLPFLLLKGDTGRYLFAMPVVITASLVASRLASMSFIPFLGRYLLKPSTKPEPTETQRRTRGFSGMYYRLGGFLIDHRYWVLLLSLLPIAGGAYLQTHLKPQFFPNDLSYLFYADVWLPEDAPIQATDAVARQAEDIIRETLAAYEAAHPDKDGTPRPVLRQVTTFVGGGGPRFWFSVSPEQSQPNYAQILIEVTDKWLTPKLQEPLQTALGSRIPGARIDVRQLESGEPVGVPVQIRLLGEDMRELRLQAERLKNIFRGLPMAYRVRDDWGSEIMKARLTVNPDKANLAGLTNRDVARSSMAAMNGLEAATLSEGRLIIPVITRLRAQERASLDDIANLYVYSEADPEKRTPLGQVASLDFEAATEKIARRDQYRTIVVSCHPTPGHLPSEVVAAAMPHIEAFQKELPPGIRLQIGGEHEKQVSGFADLTVVLIISVAGIYMALLFQFKNAVKPLIVFSAIPYGAAGAIASLYVMGSPFGFMAFLGIISLIGVIVSHVIVLFDFIEEKLEEGEDLRTALLDAGILRLRPVMITVGATVIALFPLATSGGPLWEPLCYAQIGGLTAATFITLLMVPVIYSIAAFDLKIIPSSVPKREDDAAA</sequence>
<evidence type="ECO:0000256" key="1">
    <source>
        <dbReference type="SAM" id="Phobius"/>
    </source>
</evidence>
<comment type="caution">
    <text evidence="2">The sequence shown here is derived from an EMBL/GenBank/DDBJ whole genome shotgun (WGS) entry which is preliminary data.</text>
</comment>
<dbReference type="Gene3D" id="3.30.70.1440">
    <property type="entry name" value="Multidrug efflux transporter AcrB pore domain"/>
    <property type="match status" value="1"/>
</dbReference>
<keyword evidence="1" id="KW-1133">Transmembrane helix</keyword>
<protein>
    <submittedName>
        <fullName evidence="2">Acrb/acrd/acrf family protein</fullName>
    </submittedName>
</protein>
<proteinExistence type="predicted"/>
<evidence type="ECO:0000313" key="2">
    <source>
        <dbReference type="EMBL" id="KUG27825.1"/>
    </source>
</evidence>
<accession>A0A0W8G441</accession>
<dbReference type="EMBL" id="LNQE01000285">
    <property type="protein sequence ID" value="KUG27825.1"/>
    <property type="molecule type" value="Genomic_DNA"/>
</dbReference>
<feature type="transmembrane region" description="Helical" evidence="1">
    <location>
        <begin position="1081"/>
        <end position="1105"/>
    </location>
</feature>
<organism evidence="2">
    <name type="scientific">hydrocarbon metagenome</name>
    <dbReference type="NCBI Taxonomy" id="938273"/>
    <lineage>
        <taxon>unclassified sequences</taxon>
        <taxon>metagenomes</taxon>
        <taxon>ecological metagenomes</taxon>
    </lineage>
</organism>
<feature type="transmembrane region" description="Helical" evidence="1">
    <location>
        <begin position="612"/>
        <end position="639"/>
    </location>
</feature>
<feature type="transmembrane region" description="Helical" evidence="1">
    <location>
        <begin position="1055"/>
        <end position="1075"/>
    </location>
</feature>
<feature type="transmembrane region" description="Helical" evidence="1">
    <location>
        <begin position="1125"/>
        <end position="1145"/>
    </location>
</feature>
<dbReference type="SUPFAM" id="SSF82693">
    <property type="entry name" value="Multidrug efflux transporter AcrB pore domain, PN1, PN2, PC1 and PC2 subdomains"/>
    <property type="match status" value="2"/>
</dbReference>
<dbReference type="AlphaFoldDB" id="A0A0W8G441"/>
<dbReference type="InterPro" id="IPR001036">
    <property type="entry name" value="Acrflvin-R"/>
</dbReference>
<dbReference type="Gene3D" id="3.30.2090.10">
    <property type="entry name" value="Multidrug efflux transporter AcrB TolC docking domain, DN and DC subdomains"/>
    <property type="match status" value="2"/>
</dbReference>
<dbReference type="Pfam" id="PF00873">
    <property type="entry name" value="ACR_tran"/>
    <property type="match status" value="2"/>
</dbReference>
<dbReference type="SUPFAM" id="SSF82866">
    <property type="entry name" value="Multidrug efflux transporter AcrB transmembrane domain"/>
    <property type="match status" value="2"/>
</dbReference>
<dbReference type="InterPro" id="IPR027463">
    <property type="entry name" value="AcrB_DN_DC_subdom"/>
</dbReference>
<reference evidence="2" key="1">
    <citation type="journal article" date="2015" name="Proc. Natl. Acad. Sci. U.S.A.">
        <title>Networks of energetic and metabolic interactions define dynamics in microbial communities.</title>
        <authorList>
            <person name="Embree M."/>
            <person name="Liu J.K."/>
            <person name="Al-Bassam M.M."/>
            <person name="Zengler K."/>
        </authorList>
    </citation>
    <scope>NUCLEOTIDE SEQUENCE</scope>
</reference>
<dbReference type="Gene3D" id="3.30.70.1430">
    <property type="entry name" value="Multidrug efflux transporter AcrB pore domain"/>
    <property type="match status" value="3"/>
</dbReference>
<name>A0A0W8G441_9ZZZZ</name>
<dbReference type="SUPFAM" id="SSF82714">
    <property type="entry name" value="Multidrug efflux transporter AcrB TolC docking domain, DN and DC subdomains"/>
    <property type="match status" value="2"/>
</dbReference>
<dbReference type="GO" id="GO:0042910">
    <property type="term" value="F:xenobiotic transmembrane transporter activity"/>
    <property type="evidence" value="ECO:0007669"/>
    <property type="project" value="TreeGrafter"/>
</dbReference>
<keyword evidence="1" id="KW-0472">Membrane</keyword>
<feature type="transmembrane region" description="Helical" evidence="1">
    <location>
        <begin position="487"/>
        <end position="508"/>
    </location>
</feature>
<dbReference type="GO" id="GO:0005886">
    <property type="term" value="C:plasma membrane"/>
    <property type="evidence" value="ECO:0007669"/>
    <property type="project" value="TreeGrafter"/>
</dbReference>
<feature type="transmembrane region" description="Helical" evidence="1">
    <location>
        <begin position="1029"/>
        <end position="1048"/>
    </location>
</feature>
<dbReference type="Gene3D" id="3.30.70.1320">
    <property type="entry name" value="Multidrug efflux transporter AcrB pore domain like"/>
    <property type="match status" value="2"/>
</dbReference>
<keyword evidence="1" id="KW-0812">Transmembrane</keyword>
<feature type="transmembrane region" description="Helical" evidence="1">
    <location>
        <begin position="588"/>
        <end position="606"/>
    </location>
</feature>
<dbReference type="PANTHER" id="PTHR32063:SF18">
    <property type="entry name" value="CATION EFFLUX SYSTEM PROTEIN"/>
    <property type="match status" value="1"/>
</dbReference>
<dbReference type="PANTHER" id="PTHR32063">
    <property type="match status" value="1"/>
</dbReference>
<feature type="transmembrane region" description="Helical" evidence="1">
    <location>
        <begin position="514"/>
        <end position="533"/>
    </location>
</feature>
<dbReference type="Gene3D" id="1.20.1640.10">
    <property type="entry name" value="Multidrug efflux transporter AcrB transmembrane domain"/>
    <property type="match status" value="3"/>
</dbReference>
<gene>
    <name evidence="2" type="ORF">ASZ90_002319</name>
</gene>
<feature type="transmembrane region" description="Helical" evidence="1">
    <location>
        <begin position="24"/>
        <end position="41"/>
    </location>
</feature>
<feature type="transmembrane region" description="Helical" evidence="1">
    <location>
        <begin position="1157"/>
        <end position="1185"/>
    </location>
</feature>